<dbReference type="InterPro" id="IPR036259">
    <property type="entry name" value="MFS_trans_sf"/>
</dbReference>
<evidence type="ECO:0000256" key="8">
    <source>
        <dbReference type="SAM" id="Phobius"/>
    </source>
</evidence>
<evidence type="ECO:0000313" key="10">
    <source>
        <dbReference type="EMBL" id="KAF4467156.1"/>
    </source>
</evidence>
<accession>A0A8H4LDU3</accession>
<feature type="domain" description="Major facilitator superfamily (MFS) profile" evidence="9">
    <location>
        <begin position="60"/>
        <end position="487"/>
    </location>
</feature>
<evidence type="ECO:0000256" key="4">
    <source>
        <dbReference type="ARBA" id="ARBA00022989"/>
    </source>
</evidence>
<dbReference type="Gene3D" id="1.20.1250.20">
    <property type="entry name" value="MFS general substrate transporter like domains"/>
    <property type="match status" value="2"/>
</dbReference>
<name>A0A8H4LDU3_9HYPO</name>
<dbReference type="InterPro" id="IPR011701">
    <property type="entry name" value="MFS"/>
</dbReference>
<comment type="caution">
    <text evidence="10">The sequence shown here is derived from an EMBL/GenBank/DDBJ whole genome shotgun (WGS) entry which is preliminary data.</text>
</comment>
<dbReference type="PANTHER" id="PTHR43791">
    <property type="entry name" value="PERMEASE-RELATED"/>
    <property type="match status" value="1"/>
</dbReference>
<evidence type="ECO:0000313" key="11">
    <source>
        <dbReference type="Proteomes" id="UP000554235"/>
    </source>
</evidence>
<feature type="transmembrane region" description="Helical" evidence="8">
    <location>
        <begin position="220"/>
        <end position="242"/>
    </location>
</feature>
<dbReference type="GO" id="GO:0016020">
    <property type="term" value="C:membrane"/>
    <property type="evidence" value="ECO:0007669"/>
    <property type="project" value="UniProtKB-SubCell"/>
</dbReference>
<keyword evidence="11" id="KW-1185">Reference proteome</keyword>
<evidence type="ECO:0000259" key="9">
    <source>
        <dbReference type="PROSITE" id="PS50850"/>
    </source>
</evidence>
<dbReference type="PROSITE" id="PS50850">
    <property type="entry name" value="MFS"/>
    <property type="match status" value="1"/>
</dbReference>
<keyword evidence="6" id="KW-0325">Glycoprotein</keyword>
<protein>
    <submittedName>
        <fullName evidence="10">Major facilitator superfamily transporter</fullName>
    </submittedName>
</protein>
<organism evidence="10 11">
    <name type="scientific">Fusarium albosuccineum</name>
    <dbReference type="NCBI Taxonomy" id="1237068"/>
    <lineage>
        <taxon>Eukaryota</taxon>
        <taxon>Fungi</taxon>
        <taxon>Dikarya</taxon>
        <taxon>Ascomycota</taxon>
        <taxon>Pezizomycotina</taxon>
        <taxon>Sordariomycetes</taxon>
        <taxon>Hypocreomycetidae</taxon>
        <taxon>Hypocreales</taxon>
        <taxon>Nectriaceae</taxon>
        <taxon>Fusarium</taxon>
        <taxon>Fusarium decemcellulare species complex</taxon>
    </lineage>
</organism>
<gene>
    <name evidence="10" type="ORF">FALBO_5939</name>
</gene>
<feature type="transmembrane region" description="Helical" evidence="8">
    <location>
        <begin position="322"/>
        <end position="342"/>
    </location>
</feature>
<evidence type="ECO:0000256" key="1">
    <source>
        <dbReference type="ARBA" id="ARBA00004141"/>
    </source>
</evidence>
<keyword evidence="5 8" id="KW-0472">Membrane</keyword>
<dbReference type="FunFam" id="1.20.1250.20:FF:000057">
    <property type="entry name" value="MFS general substrate transporter"/>
    <property type="match status" value="1"/>
</dbReference>
<feature type="compositionally biased region" description="Basic and acidic residues" evidence="7">
    <location>
        <begin position="25"/>
        <end position="39"/>
    </location>
</feature>
<feature type="transmembrane region" description="Helical" evidence="8">
    <location>
        <begin position="289"/>
        <end position="310"/>
    </location>
</feature>
<keyword evidence="2" id="KW-0813">Transport</keyword>
<dbReference type="OrthoDB" id="2250022at2759"/>
<feature type="transmembrane region" description="Helical" evidence="8">
    <location>
        <begin position="156"/>
        <end position="176"/>
    </location>
</feature>
<dbReference type="SUPFAM" id="SSF103473">
    <property type="entry name" value="MFS general substrate transporter"/>
    <property type="match status" value="1"/>
</dbReference>
<dbReference type="Proteomes" id="UP000554235">
    <property type="component" value="Unassembled WGS sequence"/>
</dbReference>
<evidence type="ECO:0000256" key="2">
    <source>
        <dbReference type="ARBA" id="ARBA00022448"/>
    </source>
</evidence>
<reference evidence="10 11" key="1">
    <citation type="submission" date="2020-01" db="EMBL/GenBank/DDBJ databases">
        <title>Identification and distribution of gene clusters putatively required for synthesis of sphingolipid metabolism inhibitors in phylogenetically diverse species of the filamentous fungus Fusarium.</title>
        <authorList>
            <person name="Kim H.-S."/>
            <person name="Busman M."/>
            <person name="Brown D.W."/>
            <person name="Divon H."/>
            <person name="Uhlig S."/>
            <person name="Proctor R.H."/>
        </authorList>
    </citation>
    <scope>NUCLEOTIDE SEQUENCE [LARGE SCALE GENOMIC DNA]</scope>
    <source>
        <strain evidence="10 11">NRRL 20459</strain>
    </source>
</reference>
<feature type="transmembrane region" description="Helical" evidence="8">
    <location>
        <begin position="127"/>
        <end position="144"/>
    </location>
</feature>
<feature type="compositionally biased region" description="Basic and acidic residues" evidence="7">
    <location>
        <begin position="1"/>
        <end position="17"/>
    </location>
</feature>
<dbReference type="GO" id="GO:0022857">
    <property type="term" value="F:transmembrane transporter activity"/>
    <property type="evidence" value="ECO:0007669"/>
    <property type="project" value="InterPro"/>
</dbReference>
<dbReference type="InterPro" id="IPR020846">
    <property type="entry name" value="MFS_dom"/>
</dbReference>
<evidence type="ECO:0000256" key="7">
    <source>
        <dbReference type="SAM" id="MobiDB-lite"/>
    </source>
</evidence>
<feature type="transmembrane region" description="Helical" evidence="8">
    <location>
        <begin position="188"/>
        <end position="208"/>
    </location>
</feature>
<dbReference type="FunFam" id="1.20.1250.20:FF:000013">
    <property type="entry name" value="MFS general substrate transporter"/>
    <property type="match status" value="1"/>
</dbReference>
<dbReference type="EMBL" id="JAADYS010000776">
    <property type="protein sequence ID" value="KAF4467156.1"/>
    <property type="molecule type" value="Genomic_DNA"/>
</dbReference>
<proteinExistence type="predicted"/>
<feature type="region of interest" description="Disordered" evidence="7">
    <location>
        <begin position="1"/>
        <end position="39"/>
    </location>
</feature>
<dbReference type="PANTHER" id="PTHR43791:SF12">
    <property type="entry name" value="MAJOR FACILITATOR SUPERFAMILY (MFS) PROFILE DOMAIN-CONTAINING PROTEIN"/>
    <property type="match status" value="1"/>
</dbReference>
<evidence type="ECO:0000256" key="5">
    <source>
        <dbReference type="ARBA" id="ARBA00023136"/>
    </source>
</evidence>
<keyword evidence="4 8" id="KW-1133">Transmembrane helix</keyword>
<feature type="transmembrane region" description="Helical" evidence="8">
    <location>
        <begin position="444"/>
        <end position="467"/>
    </location>
</feature>
<evidence type="ECO:0000256" key="3">
    <source>
        <dbReference type="ARBA" id="ARBA00022692"/>
    </source>
</evidence>
<dbReference type="Pfam" id="PF07690">
    <property type="entry name" value="MFS_1"/>
    <property type="match status" value="1"/>
</dbReference>
<feature type="transmembrane region" description="Helical" evidence="8">
    <location>
        <begin position="413"/>
        <end position="432"/>
    </location>
</feature>
<feature type="transmembrane region" description="Helical" evidence="8">
    <location>
        <begin position="380"/>
        <end position="401"/>
    </location>
</feature>
<evidence type="ECO:0000256" key="6">
    <source>
        <dbReference type="ARBA" id="ARBA00023180"/>
    </source>
</evidence>
<keyword evidence="3 8" id="KW-0812">Transmembrane</keyword>
<dbReference type="AlphaFoldDB" id="A0A8H4LDU3"/>
<sequence>MSNEIRDNEKRAARDVEPQIFQDENPEKPVPKVDKVDYSGAHEKTDPKEIALVKKLDRWMMPMLWSMYWLNYLDRNAIALARLNDLEEDLNLTDTQYQTCVSILFVGYIIGQIPSNMFLTRTRPSRYMGIMMMLWAIVSALTAVSKDFTGLLLTRFFLGLTEAPYYPGAVYLLSIFYTRKEVATRIAILYTGNILATAFAGLIAAGIFHGMDNVAGLAGWKWLFILQGAVTFVIAVVGYFVLPDFPLTTKWLTQEERDLAYNRMELDTVANRGETSTWQGLKQAAKDPLVWIFCFMAHAHLAANGFKNFFPTVVKTLGFNTTITLVLTCPPYLIAGASTIIVSYSSGKFNERTWHITASKAVAVLGFALAAGILNTAGRYVSMVIFTIGTYAVNSLILGWCGSVCGQTKEKKAVAISMVTMIMNISFIWTPYLWPDSDEPRYVIAMSSSAAFSIATAALAWLAKIILIRRNRKLRSQENETTIFYVY</sequence>
<comment type="subcellular location">
    <subcellularLocation>
        <location evidence="1">Membrane</location>
        <topology evidence="1">Multi-pass membrane protein</topology>
    </subcellularLocation>
</comment>
<feature type="transmembrane region" description="Helical" evidence="8">
    <location>
        <begin position="354"/>
        <end position="374"/>
    </location>
</feature>